<evidence type="ECO:0000313" key="8">
    <source>
        <dbReference type="EMBL" id="QNG49531.1"/>
    </source>
</evidence>
<dbReference type="Pfam" id="PF00848">
    <property type="entry name" value="Ring_hydroxyl_A"/>
    <property type="match status" value="1"/>
</dbReference>
<keyword evidence="5" id="KW-0408">Iron</keyword>
<dbReference type="InterPro" id="IPR036922">
    <property type="entry name" value="Rieske_2Fe-2S_sf"/>
</dbReference>
<dbReference type="Gene3D" id="3.90.380.10">
    <property type="entry name" value="Naphthalene 1,2-dioxygenase Alpha Subunit, Chain A, domain 1"/>
    <property type="match status" value="1"/>
</dbReference>
<evidence type="ECO:0000313" key="9">
    <source>
        <dbReference type="Proteomes" id="UP000515377"/>
    </source>
</evidence>
<dbReference type="PROSITE" id="PS51296">
    <property type="entry name" value="RIESKE"/>
    <property type="match status" value="1"/>
</dbReference>
<gene>
    <name evidence="8" type="ORF">H3V42_31595</name>
</gene>
<dbReference type="GO" id="GO:0005506">
    <property type="term" value="F:iron ion binding"/>
    <property type="evidence" value="ECO:0007669"/>
    <property type="project" value="InterPro"/>
</dbReference>
<dbReference type="CDD" id="cd03469">
    <property type="entry name" value="Rieske_RO_Alpha_N"/>
    <property type="match status" value="1"/>
</dbReference>
<dbReference type="Proteomes" id="UP000515377">
    <property type="component" value="Plasmid unnamed1"/>
</dbReference>
<evidence type="ECO:0000256" key="3">
    <source>
        <dbReference type="ARBA" id="ARBA00022723"/>
    </source>
</evidence>
<comment type="cofactor">
    <cofactor evidence="1">
        <name>Fe cation</name>
        <dbReference type="ChEBI" id="CHEBI:24875"/>
    </cofactor>
</comment>
<dbReference type="InterPro" id="IPR001663">
    <property type="entry name" value="Rng_hydr_dOase-A"/>
</dbReference>
<keyword evidence="6" id="KW-0411">Iron-sulfur</keyword>
<keyword evidence="3" id="KW-0479">Metal-binding</keyword>
<dbReference type="Gene3D" id="2.102.10.10">
    <property type="entry name" value="Rieske [2Fe-2S] iron-sulphur domain"/>
    <property type="match status" value="1"/>
</dbReference>
<proteinExistence type="predicted"/>
<dbReference type="GO" id="GO:0051213">
    <property type="term" value="F:dioxygenase activity"/>
    <property type="evidence" value="ECO:0007669"/>
    <property type="project" value="UniProtKB-KW"/>
</dbReference>
<geneLocation type="plasmid" evidence="8 9">
    <name>unnamed1</name>
</geneLocation>
<dbReference type="SUPFAM" id="SSF55961">
    <property type="entry name" value="Bet v1-like"/>
    <property type="match status" value="1"/>
</dbReference>
<dbReference type="PANTHER" id="PTHR43756">
    <property type="entry name" value="CHOLINE MONOOXYGENASE, CHLOROPLASTIC"/>
    <property type="match status" value="1"/>
</dbReference>
<evidence type="ECO:0000259" key="7">
    <source>
        <dbReference type="PROSITE" id="PS51296"/>
    </source>
</evidence>
<dbReference type="Pfam" id="PF00355">
    <property type="entry name" value="Rieske"/>
    <property type="match status" value="1"/>
</dbReference>
<dbReference type="InterPro" id="IPR015879">
    <property type="entry name" value="Ring_hydroxy_dOase_asu_C_dom"/>
</dbReference>
<keyword evidence="8" id="KW-0223">Dioxygenase</keyword>
<evidence type="ECO:0000256" key="2">
    <source>
        <dbReference type="ARBA" id="ARBA00022714"/>
    </source>
</evidence>
<keyword evidence="2" id="KW-0001">2Fe-2S</keyword>
<dbReference type="GO" id="GO:0051537">
    <property type="term" value="F:2 iron, 2 sulfur cluster binding"/>
    <property type="evidence" value="ECO:0007669"/>
    <property type="project" value="UniProtKB-KW"/>
</dbReference>
<evidence type="ECO:0000256" key="1">
    <source>
        <dbReference type="ARBA" id="ARBA00001962"/>
    </source>
</evidence>
<evidence type="ECO:0000256" key="5">
    <source>
        <dbReference type="ARBA" id="ARBA00023004"/>
    </source>
</evidence>
<name>A0A9X7UFT3_SPHYA</name>
<organism evidence="8 9">
    <name type="scientific">Sphingobium yanoikuyae</name>
    <name type="common">Sphingomonas yanoikuyae</name>
    <dbReference type="NCBI Taxonomy" id="13690"/>
    <lineage>
        <taxon>Bacteria</taxon>
        <taxon>Pseudomonadati</taxon>
        <taxon>Pseudomonadota</taxon>
        <taxon>Alphaproteobacteria</taxon>
        <taxon>Sphingomonadales</taxon>
        <taxon>Sphingomonadaceae</taxon>
        <taxon>Sphingobium</taxon>
    </lineage>
</organism>
<evidence type="ECO:0000256" key="6">
    <source>
        <dbReference type="ARBA" id="ARBA00023014"/>
    </source>
</evidence>
<keyword evidence="8" id="KW-0614">Plasmid</keyword>
<reference evidence="8 9" key="1">
    <citation type="submission" date="2020-07" db="EMBL/GenBank/DDBJ databases">
        <title>Whole genome sequence of Sphingobium yanoikuyae A3.</title>
        <authorList>
            <person name="Han S.-S."/>
        </authorList>
    </citation>
    <scope>NUCLEOTIDE SEQUENCE [LARGE SCALE GENOMIC DNA]</scope>
    <source>
        <strain evidence="8 9">A3</strain>
        <plasmid evidence="8 9">unnamed1</plasmid>
    </source>
</reference>
<keyword evidence="4" id="KW-0560">Oxidoreductase</keyword>
<protein>
    <submittedName>
        <fullName evidence="8">Aromatic ring-hydroxylating dioxygenase subunit alpha</fullName>
    </submittedName>
</protein>
<sequence length="479" mass="54177">MDPANFDAAEQLPPVNPLRIENPALIPAARYYDEAFYRLECERLWPNVWQMACRLEQIPNVGDWIEYSNVGKSVIIVRTKDGIKAHQNHCRHRGVPLAGGQGNAEGKSAHGNCAKSGFICPFHGWRWNMEGECTFVYGRHLFDEELLDKDELALRPVRVETWGGCAFINHNPDAPSLRESLGPVLDRLEARGMSKLRSEWWFATVLPANWKVAMEAFMEGYHVMKTHPQLQHAQPSLYNSRYGNETGGLGPTVNPNASARQNVCEALDSMELLSAGMAGLVHGKEVEIARQFEHAELPEDPQVAMMTWYGMVCEAITKQLRERGEDVPDLVQVMQEHPVEAVEYLFPHYFLLTYFTSMSSYRIRPLGPESCLFEIWSLTHFPEGQEPEPVRESTVLPFDSQDFPMIPRQDYSNIPIQQKGLHSEGLDVLRLSKEREGLISNYQRLIDGYIAGAEGERLAAANRKLGGNFDGPILDLELE</sequence>
<dbReference type="SUPFAM" id="SSF50022">
    <property type="entry name" value="ISP domain"/>
    <property type="match status" value="1"/>
</dbReference>
<dbReference type="InterPro" id="IPR017941">
    <property type="entry name" value="Rieske_2Fe-2S"/>
</dbReference>
<accession>A0A9X7UFT3</accession>
<dbReference type="PRINTS" id="PR00090">
    <property type="entry name" value="RNGDIOXGNASE"/>
</dbReference>
<dbReference type="PANTHER" id="PTHR43756:SF5">
    <property type="entry name" value="CHOLINE MONOOXYGENASE, CHLOROPLASTIC"/>
    <property type="match status" value="1"/>
</dbReference>
<dbReference type="EMBL" id="CP060123">
    <property type="protein sequence ID" value="QNG49531.1"/>
    <property type="molecule type" value="Genomic_DNA"/>
</dbReference>
<evidence type="ECO:0000256" key="4">
    <source>
        <dbReference type="ARBA" id="ARBA00023002"/>
    </source>
</evidence>
<feature type="domain" description="Rieske" evidence="7">
    <location>
        <begin position="49"/>
        <end position="168"/>
    </location>
</feature>
<dbReference type="AlphaFoldDB" id="A0A9X7UFT3"/>